<comment type="caution">
    <text evidence="1">The sequence shown here is derived from an EMBL/GenBank/DDBJ whole genome shotgun (WGS) entry which is preliminary data.</text>
</comment>
<keyword evidence="2" id="KW-1185">Reference proteome</keyword>
<name>A0ACC4BG09_POPAL</name>
<sequence>MDISFFSSYHIFSGLDWTGPCDPPEADLLTLSPSSGKSMTSVAQQSHSYCEEHGLEAELIFARSRPFSGLRELVQFRIGAMGGSIAAGTWEYLSHNSKQFTF</sequence>
<reference evidence="1 2" key="1">
    <citation type="journal article" date="2024" name="Plant Biotechnol. J.">
        <title>Genome and CRISPR/Cas9 system of a widespread forest tree (Populus alba) in the world.</title>
        <authorList>
            <person name="Liu Y.J."/>
            <person name="Jiang P.F."/>
            <person name="Han X.M."/>
            <person name="Li X.Y."/>
            <person name="Wang H.M."/>
            <person name="Wang Y.J."/>
            <person name="Wang X.X."/>
            <person name="Zeng Q.Y."/>
        </authorList>
    </citation>
    <scope>NUCLEOTIDE SEQUENCE [LARGE SCALE GENOMIC DNA]</scope>
    <source>
        <strain evidence="2">cv. PAL-ZL1</strain>
    </source>
</reference>
<gene>
    <name evidence="1" type="ORF">D5086_022545</name>
</gene>
<protein>
    <submittedName>
        <fullName evidence="1">Uncharacterized protein</fullName>
    </submittedName>
</protein>
<dbReference type="Proteomes" id="UP000309997">
    <property type="component" value="Unassembled WGS sequence"/>
</dbReference>
<accession>A0ACC4BG09</accession>
<evidence type="ECO:0000313" key="1">
    <source>
        <dbReference type="EMBL" id="KAL3577262.1"/>
    </source>
</evidence>
<organism evidence="1 2">
    <name type="scientific">Populus alba</name>
    <name type="common">White poplar</name>
    <dbReference type="NCBI Taxonomy" id="43335"/>
    <lineage>
        <taxon>Eukaryota</taxon>
        <taxon>Viridiplantae</taxon>
        <taxon>Streptophyta</taxon>
        <taxon>Embryophyta</taxon>
        <taxon>Tracheophyta</taxon>
        <taxon>Spermatophyta</taxon>
        <taxon>Magnoliopsida</taxon>
        <taxon>eudicotyledons</taxon>
        <taxon>Gunneridae</taxon>
        <taxon>Pentapetalae</taxon>
        <taxon>rosids</taxon>
        <taxon>fabids</taxon>
        <taxon>Malpighiales</taxon>
        <taxon>Salicaceae</taxon>
        <taxon>Saliceae</taxon>
        <taxon>Populus</taxon>
    </lineage>
</organism>
<dbReference type="EMBL" id="RCHU02000011">
    <property type="protein sequence ID" value="KAL3577262.1"/>
    <property type="molecule type" value="Genomic_DNA"/>
</dbReference>
<proteinExistence type="predicted"/>
<evidence type="ECO:0000313" key="2">
    <source>
        <dbReference type="Proteomes" id="UP000309997"/>
    </source>
</evidence>